<dbReference type="WBParaSite" id="NBR_0000145001-mRNA-1">
    <property type="protein sequence ID" value="NBR_0000145001-mRNA-1"/>
    <property type="gene ID" value="NBR_0000145001"/>
</dbReference>
<reference evidence="1 2" key="2">
    <citation type="submission" date="2018-11" db="EMBL/GenBank/DDBJ databases">
        <authorList>
            <consortium name="Pathogen Informatics"/>
        </authorList>
    </citation>
    <scope>NUCLEOTIDE SEQUENCE [LARGE SCALE GENOMIC DNA]</scope>
</reference>
<keyword evidence="2" id="KW-1185">Reference proteome</keyword>
<proteinExistence type="predicted"/>
<organism evidence="3">
    <name type="scientific">Nippostrongylus brasiliensis</name>
    <name type="common">Rat hookworm</name>
    <dbReference type="NCBI Taxonomy" id="27835"/>
    <lineage>
        <taxon>Eukaryota</taxon>
        <taxon>Metazoa</taxon>
        <taxon>Ecdysozoa</taxon>
        <taxon>Nematoda</taxon>
        <taxon>Chromadorea</taxon>
        <taxon>Rhabditida</taxon>
        <taxon>Rhabditina</taxon>
        <taxon>Rhabditomorpha</taxon>
        <taxon>Strongyloidea</taxon>
        <taxon>Heligmosomidae</taxon>
        <taxon>Nippostrongylus</taxon>
    </lineage>
</organism>
<dbReference type="EMBL" id="UYSL01001153">
    <property type="protein sequence ID" value="VDL64906.1"/>
    <property type="molecule type" value="Genomic_DNA"/>
</dbReference>
<accession>A0A0N4XFZ8</accession>
<evidence type="ECO:0000313" key="2">
    <source>
        <dbReference type="Proteomes" id="UP000271162"/>
    </source>
</evidence>
<dbReference type="AlphaFoldDB" id="A0A0N4XFZ8"/>
<sequence length="71" mass="7804">MFLSTVTVGKKDIADFCERQGIEYSAAALPRNGHKDVEQLETEASCFDDSQLPVSFSAYGIDVPAQHFSYA</sequence>
<evidence type="ECO:0000313" key="3">
    <source>
        <dbReference type="WBParaSite" id="NBR_0000145001-mRNA-1"/>
    </source>
</evidence>
<name>A0A0N4XFZ8_NIPBR</name>
<protein>
    <submittedName>
        <fullName evidence="3">Phosphoribosylpyrophosphate synthetase</fullName>
    </submittedName>
</protein>
<gene>
    <name evidence="1" type="ORF">NBR_LOCUS1449</name>
</gene>
<reference evidence="3" key="1">
    <citation type="submission" date="2017-02" db="UniProtKB">
        <authorList>
            <consortium name="WormBaseParasite"/>
        </authorList>
    </citation>
    <scope>IDENTIFICATION</scope>
</reference>
<dbReference type="Proteomes" id="UP000271162">
    <property type="component" value="Unassembled WGS sequence"/>
</dbReference>
<evidence type="ECO:0000313" key="1">
    <source>
        <dbReference type="EMBL" id="VDL64906.1"/>
    </source>
</evidence>